<comment type="caution">
    <text evidence="1">The sequence shown here is derived from an EMBL/GenBank/DDBJ whole genome shotgun (WGS) entry which is preliminary data.</text>
</comment>
<reference evidence="1 2" key="1">
    <citation type="submission" date="2021-11" db="EMBL/GenBank/DDBJ databases">
        <title>Black yeast isolated from Biological Soil Crust.</title>
        <authorList>
            <person name="Kurbessoian T."/>
        </authorList>
    </citation>
    <scope>NUCLEOTIDE SEQUENCE [LARGE SCALE GENOMIC DNA]</scope>
    <source>
        <strain evidence="1 2">CCFEE 5522</strain>
    </source>
</reference>
<protein>
    <submittedName>
        <fullName evidence="1">Uncharacterized protein</fullName>
    </submittedName>
</protein>
<dbReference type="AlphaFoldDB" id="A0AAV9JMV9"/>
<keyword evidence="2" id="KW-1185">Reference proteome</keyword>
<proteinExistence type="predicted"/>
<sequence length="214" mass="24127">MGSINSQLYGAPQPPSTRPPLLALPAELRNAIYEYVAIDVATVEIVHGGCVKNRPGLLAVSPQIRDEAVPIFLHNVLCTEGSITSTVHNFDFSHLIAFFTHAIQHGDQQISTRNYIRLQLTMDENWQTGKEALTRWLRFVGDGCMTLTSVYRCEGWVPERDPAWYADTEAAIFAQRGHKTYQAYQASHVARKEWQEIESVWAWQAVWGGAERKG</sequence>
<dbReference type="Proteomes" id="UP001324427">
    <property type="component" value="Unassembled WGS sequence"/>
</dbReference>
<name>A0AAV9JMV9_9PEZI</name>
<evidence type="ECO:0000313" key="1">
    <source>
        <dbReference type="EMBL" id="KAK4546885.1"/>
    </source>
</evidence>
<gene>
    <name evidence="1" type="ORF">LTR36_001617</name>
</gene>
<dbReference type="EMBL" id="JAVFHQ010000013">
    <property type="protein sequence ID" value="KAK4546885.1"/>
    <property type="molecule type" value="Genomic_DNA"/>
</dbReference>
<evidence type="ECO:0000313" key="2">
    <source>
        <dbReference type="Proteomes" id="UP001324427"/>
    </source>
</evidence>
<accession>A0AAV9JMV9</accession>
<organism evidence="1 2">
    <name type="scientific">Oleoguttula mirabilis</name>
    <dbReference type="NCBI Taxonomy" id="1507867"/>
    <lineage>
        <taxon>Eukaryota</taxon>
        <taxon>Fungi</taxon>
        <taxon>Dikarya</taxon>
        <taxon>Ascomycota</taxon>
        <taxon>Pezizomycotina</taxon>
        <taxon>Dothideomycetes</taxon>
        <taxon>Dothideomycetidae</taxon>
        <taxon>Mycosphaerellales</taxon>
        <taxon>Teratosphaeriaceae</taxon>
        <taxon>Oleoguttula</taxon>
    </lineage>
</organism>